<dbReference type="EMBL" id="QAAD01000003">
    <property type="protein sequence ID" value="PTN09738.1"/>
    <property type="molecule type" value="Genomic_DNA"/>
</dbReference>
<feature type="active site" description="Proton donor" evidence="12">
    <location>
        <position position="204"/>
    </location>
</feature>
<accession>A0A2T5C4F1</accession>
<comment type="similarity">
    <text evidence="4 11">Belongs to the aldose epimerase family.</text>
</comment>
<name>A0A2T5C4F1_9BACT</name>
<feature type="active site" description="Proton acceptor" evidence="12">
    <location>
        <position position="343"/>
    </location>
</feature>
<comment type="cofactor">
    <cofactor evidence="2">
        <name>Ca(2+)</name>
        <dbReference type="ChEBI" id="CHEBI:29108"/>
    </cofactor>
</comment>
<evidence type="ECO:0000256" key="14">
    <source>
        <dbReference type="PIRSR" id="PIRSR005096-3"/>
    </source>
</evidence>
<organism evidence="15 16">
    <name type="scientific">Mangrovibacterium marinum</name>
    <dbReference type="NCBI Taxonomy" id="1639118"/>
    <lineage>
        <taxon>Bacteria</taxon>
        <taxon>Pseudomonadati</taxon>
        <taxon>Bacteroidota</taxon>
        <taxon>Bacteroidia</taxon>
        <taxon>Marinilabiliales</taxon>
        <taxon>Prolixibacteraceae</taxon>
        <taxon>Mangrovibacterium</taxon>
    </lineage>
</organism>
<dbReference type="GO" id="GO:0005737">
    <property type="term" value="C:cytoplasm"/>
    <property type="evidence" value="ECO:0007669"/>
    <property type="project" value="TreeGrafter"/>
</dbReference>
<dbReference type="InterPro" id="IPR011013">
    <property type="entry name" value="Gal_mutarotase_sf_dom"/>
</dbReference>
<comment type="pathway">
    <text evidence="3 11">Carbohydrate metabolism; hexose metabolism.</text>
</comment>
<dbReference type="PANTHER" id="PTHR10091:SF0">
    <property type="entry name" value="GALACTOSE MUTAROTASE"/>
    <property type="match status" value="1"/>
</dbReference>
<dbReference type="RefSeq" id="WP_107821125.1">
    <property type="nucleotide sequence ID" value="NZ_OY782574.1"/>
</dbReference>
<dbReference type="PIRSF" id="PIRSF005096">
    <property type="entry name" value="GALM"/>
    <property type="match status" value="1"/>
</dbReference>
<evidence type="ECO:0000256" key="1">
    <source>
        <dbReference type="ARBA" id="ARBA00001614"/>
    </source>
</evidence>
<feature type="binding site" evidence="13">
    <location>
        <position position="276"/>
    </location>
    <ligand>
        <name>beta-D-galactose</name>
        <dbReference type="ChEBI" id="CHEBI:27667"/>
    </ligand>
</feature>
<feature type="binding site" evidence="14">
    <location>
        <begin position="204"/>
        <end position="206"/>
    </location>
    <ligand>
        <name>beta-D-galactose</name>
        <dbReference type="ChEBI" id="CHEBI:27667"/>
    </ligand>
</feature>
<dbReference type="GO" id="GO:0004034">
    <property type="term" value="F:aldose 1-epimerase activity"/>
    <property type="evidence" value="ECO:0007669"/>
    <property type="project" value="UniProtKB-EC"/>
</dbReference>
<dbReference type="Proteomes" id="UP000243525">
    <property type="component" value="Unassembled WGS sequence"/>
</dbReference>
<dbReference type="UniPathway" id="UPA00242"/>
<dbReference type="GO" id="GO:0006006">
    <property type="term" value="P:glucose metabolic process"/>
    <property type="evidence" value="ECO:0007669"/>
    <property type="project" value="TreeGrafter"/>
</dbReference>
<evidence type="ECO:0000256" key="7">
    <source>
        <dbReference type="ARBA" id="ARBA00014165"/>
    </source>
</evidence>
<dbReference type="SUPFAM" id="SSF74650">
    <property type="entry name" value="Galactose mutarotase-like"/>
    <property type="match status" value="1"/>
</dbReference>
<evidence type="ECO:0000256" key="10">
    <source>
        <dbReference type="ARBA" id="ARBA00023277"/>
    </source>
</evidence>
<comment type="caution">
    <text evidence="15">The sequence shown here is derived from an EMBL/GenBank/DDBJ whole genome shotgun (WGS) entry which is preliminary data.</text>
</comment>
<dbReference type="GO" id="GO:0033499">
    <property type="term" value="P:galactose catabolic process via UDP-galactose, Leloir pathway"/>
    <property type="evidence" value="ECO:0007669"/>
    <property type="project" value="TreeGrafter"/>
</dbReference>
<dbReference type="InterPro" id="IPR014718">
    <property type="entry name" value="GH-type_carb-bd"/>
</dbReference>
<dbReference type="AlphaFoldDB" id="A0A2T5C4F1"/>
<comment type="subunit">
    <text evidence="5">Monomer.</text>
</comment>
<dbReference type="OrthoDB" id="9779408at2"/>
<dbReference type="InterPro" id="IPR047215">
    <property type="entry name" value="Galactose_mutarotase-like"/>
</dbReference>
<dbReference type="PROSITE" id="PS00545">
    <property type="entry name" value="ALDOSE_1_EPIMERASE"/>
    <property type="match status" value="1"/>
</dbReference>
<gene>
    <name evidence="15" type="ORF">C8N47_10322</name>
</gene>
<evidence type="ECO:0000256" key="2">
    <source>
        <dbReference type="ARBA" id="ARBA00001913"/>
    </source>
</evidence>
<dbReference type="Gene3D" id="2.70.98.10">
    <property type="match status" value="1"/>
</dbReference>
<dbReference type="PANTHER" id="PTHR10091">
    <property type="entry name" value="ALDOSE-1-EPIMERASE"/>
    <property type="match status" value="1"/>
</dbReference>
<proteinExistence type="inferred from homology"/>
<dbReference type="CDD" id="cd09019">
    <property type="entry name" value="galactose_mutarotase_like"/>
    <property type="match status" value="1"/>
</dbReference>
<dbReference type="Pfam" id="PF01263">
    <property type="entry name" value="Aldose_epim"/>
    <property type="match status" value="1"/>
</dbReference>
<keyword evidence="9 11" id="KW-0413">Isomerase</keyword>
<evidence type="ECO:0000256" key="13">
    <source>
        <dbReference type="PIRSR" id="PIRSR005096-2"/>
    </source>
</evidence>
<dbReference type="PROSITE" id="PS51257">
    <property type="entry name" value="PROKAR_LIPOPROTEIN"/>
    <property type="match status" value="1"/>
</dbReference>
<evidence type="ECO:0000256" key="9">
    <source>
        <dbReference type="ARBA" id="ARBA00023235"/>
    </source>
</evidence>
<reference evidence="15 16" key="1">
    <citation type="submission" date="2018-04" db="EMBL/GenBank/DDBJ databases">
        <title>Genomic Encyclopedia of Archaeal and Bacterial Type Strains, Phase II (KMG-II): from individual species to whole genera.</title>
        <authorList>
            <person name="Goeker M."/>
        </authorList>
    </citation>
    <scope>NUCLEOTIDE SEQUENCE [LARGE SCALE GENOMIC DNA]</scope>
    <source>
        <strain evidence="15 16">DSM 28823</strain>
    </source>
</reference>
<dbReference type="EC" id="5.1.3.3" evidence="6 11"/>
<comment type="catalytic activity">
    <reaction evidence="1 11">
        <text>alpha-D-glucose = beta-D-glucose</text>
        <dbReference type="Rhea" id="RHEA:10264"/>
        <dbReference type="ChEBI" id="CHEBI:15903"/>
        <dbReference type="ChEBI" id="CHEBI:17925"/>
        <dbReference type="EC" id="5.1.3.3"/>
    </reaction>
</comment>
<keyword evidence="8" id="KW-0106">Calcium</keyword>
<evidence type="ECO:0000256" key="12">
    <source>
        <dbReference type="PIRSR" id="PIRSR005096-1"/>
    </source>
</evidence>
<dbReference type="InterPro" id="IPR008183">
    <property type="entry name" value="Aldose_1/G6P_1-epimerase"/>
</dbReference>
<evidence type="ECO:0000256" key="4">
    <source>
        <dbReference type="ARBA" id="ARBA00006206"/>
    </source>
</evidence>
<evidence type="ECO:0000256" key="8">
    <source>
        <dbReference type="ARBA" id="ARBA00022837"/>
    </source>
</evidence>
<dbReference type="NCBIfam" id="NF008277">
    <property type="entry name" value="PRK11055.1"/>
    <property type="match status" value="1"/>
</dbReference>
<evidence type="ECO:0000256" key="3">
    <source>
        <dbReference type="ARBA" id="ARBA00005028"/>
    </source>
</evidence>
<protein>
    <recommendedName>
        <fullName evidence="7 11">Aldose 1-epimerase</fullName>
        <ecNumber evidence="6 11">5.1.3.3</ecNumber>
    </recommendedName>
</protein>
<evidence type="ECO:0000313" key="16">
    <source>
        <dbReference type="Proteomes" id="UP000243525"/>
    </source>
</evidence>
<feature type="binding site" evidence="14">
    <location>
        <begin position="104"/>
        <end position="105"/>
    </location>
    <ligand>
        <name>beta-D-galactose</name>
        <dbReference type="ChEBI" id="CHEBI:27667"/>
    </ligand>
</feature>
<dbReference type="GO" id="GO:0030246">
    <property type="term" value="F:carbohydrate binding"/>
    <property type="evidence" value="ECO:0007669"/>
    <property type="project" value="InterPro"/>
</dbReference>
<evidence type="ECO:0000256" key="11">
    <source>
        <dbReference type="PIRNR" id="PIRNR005096"/>
    </source>
</evidence>
<keyword evidence="10 11" id="KW-0119">Carbohydrate metabolism</keyword>
<evidence type="ECO:0000313" key="15">
    <source>
        <dbReference type="EMBL" id="PTN09738.1"/>
    </source>
</evidence>
<keyword evidence="16" id="KW-1185">Reference proteome</keyword>
<evidence type="ECO:0000256" key="6">
    <source>
        <dbReference type="ARBA" id="ARBA00013185"/>
    </source>
</evidence>
<dbReference type="InterPro" id="IPR015443">
    <property type="entry name" value="Aldose_1-epimerase"/>
</dbReference>
<dbReference type="InterPro" id="IPR018052">
    <property type="entry name" value="Ald1_epimerase_CS"/>
</dbReference>
<sequence>MRRLPLFVLALAFASCQQPAKKELMPYTKADFETTVDGKQTGLYILENTNGMKVAITNYGGKIVSIFAPDRDGNLADVNLGWKSIQEYLDVDNEYGAIIGPYANRIGNATFTIDTATYQLPANDHGNCLHNGPIGFKHRVFDAEEKLTDEGQAVVMSIASPDGEFGFPGNKQVSVTYTLTDNNELKIDYEATTDKACPFNLTNHAYFNLKGEGNGDILSHVMYLDADSTTVIDEELIPTGEIASIKGTDLDFTSPTVIGERINSDYEPMKLGLGYDHNYILNKDQNAGEMTLAGSLYEPESGRYMEVFTTEPAIQFYSGNFQDGSLTGKYGKTFDHRTGLCLETQHYPDSPNHPNFPNTILMPGDTLHTTTIYKFSAK</sequence>
<evidence type="ECO:0000256" key="5">
    <source>
        <dbReference type="ARBA" id="ARBA00011245"/>
    </source>
</evidence>